<keyword evidence="1" id="KW-0175">Coiled coil</keyword>
<proteinExistence type="predicted"/>
<evidence type="ECO:0000313" key="5">
    <source>
        <dbReference type="Proteomes" id="UP000038045"/>
    </source>
</evidence>
<organism evidence="5 6">
    <name type="scientific">Parastrongyloides trichosuri</name>
    <name type="common">Possum-specific nematode worm</name>
    <dbReference type="NCBI Taxonomy" id="131310"/>
    <lineage>
        <taxon>Eukaryota</taxon>
        <taxon>Metazoa</taxon>
        <taxon>Ecdysozoa</taxon>
        <taxon>Nematoda</taxon>
        <taxon>Chromadorea</taxon>
        <taxon>Rhabditida</taxon>
        <taxon>Tylenchina</taxon>
        <taxon>Panagrolaimomorpha</taxon>
        <taxon>Strongyloidoidea</taxon>
        <taxon>Strongyloididae</taxon>
        <taxon>Parastrongyloides</taxon>
    </lineage>
</organism>
<dbReference type="PROSITE" id="PS50055">
    <property type="entry name" value="TYR_PHOSPHATASE_PTP"/>
    <property type="match status" value="2"/>
</dbReference>
<dbReference type="AlphaFoldDB" id="A0A0N4Z408"/>
<dbReference type="GO" id="GO:0004725">
    <property type="term" value="F:protein tyrosine phosphatase activity"/>
    <property type="evidence" value="ECO:0007669"/>
    <property type="project" value="InterPro"/>
</dbReference>
<evidence type="ECO:0000259" key="3">
    <source>
        <dbReference type="PROSITE" id="PS50055"/>
    </source>
</evidence>
<feature type="domain" description="Tyrosine-protein phosphatase" evidence="3">
    <location>
        <begin position="468"/>
        <end position="710"/>
    </location>
</feature>
<name>A0A0N4Z408_PARTI</name>
<dbReference type="SUPFAM" id="SSF52799">
    <property type="entry name" value="(Phosphotyrosine protein) phosphatases II"/>
    <property type="match status" value="2"/>
</dbReference>
<accession>A0A0N4Z408</accession>
<reference evidence="6" key="1">
    <citation type="submission" date="2017-02" db="UniProtKB">
        <authorList>
            <consortium name="WormBaseParasite"/>
        </authorList>
    </citation>
    <scope>IDENTIFICATION</scope>
</reference>
<dbReference type="InterPro" id="IPR029021">
    <property type="entry name" value="Prot-tyrosine_phosphatase-like"/>
</dbReference>
<dbReference type="WBParaSite" id="PTRK_0000172700.1">
    <property type="protein sequence ID" value="PTRK_0000172700.1"/>
    <property type="gene ID" value="PTRK_0000172700"/>
</dbReference>
<dbReference type="PRINTS" id="PR00700">
    <property type="entry name" value="PRTYPHPHTASE"/>
</dbReference>
<keyword evidence="5" id="KW-1185">Reference proteome</keyword>
<evidence type="ECO:0000313" key="6">
    <source>
        <dbReference type="WBParaSite" id="PTRK_0000172700.1"/>
    </source>
</evidence>
<dbReference type="PROSITE" id="PS00383">
    <property type="entry name" value="TYR_PHOSPHATASE_1"/>
    <property type="match status" value="1"/>
</dbReference>
<sequence length="736" mass="84672">ETPDGIIEQVKVYTDTSSFEAVVGKDGKLKIHKLKDEEAEKKLEELEHKMKEARKSAFQKLKDKIGIGGVAGLGIAILFVLSCICLLIYYFALRKVIKAWLDEREKRSKYPNIFTFWEDVKAQSLRQYSKISSDEKYVCEKAKQTKIVKQLESEDADIDSGEDPFNDTLVKCSKDIGNKIKAHYVSDVSPKRKYILSDGPRKESTLQFFKMLFLEDVSVVVSIMYRNPDETEENIKDPVYWPEAKLDFKELVVESIEDTSSTVKSKLSFKVTVGKESKIVHIFHVSDWREFDLPIGPKNIIELYKAVSEVAGDKTVLVQNSKGVGPRVFIFVYFCCILEKMTTDETTTNPMEIVARVREKCQGGNISFSEFSFIVTSLITYFFENGFLVDKELEQLKLRNDFDNFMYEVRHIESDVDKNLIPLIRFIKLTDVGKLLDIVKESRDVQKIRDKKAAIEKCKRFFFILNDPKLKERIRFTNVACLDNASVYIGNGPTTELTSFIHANEMVYDIKGGLKRKIIMCQAPLPGTFEHMYEMMFKYDVGIIVLLVNPAEARSKPPKWSAYLPDKNKQLKSKVYTINGKGGKDIDEHDITEADYAIALNSDNKQFKCFKVFHYEAWPDRGVPENTTPVLELYKRIINDKDAQRNIVIHCSAGIGRTGTLALIILMLDTLFSNRWFNPIKSLDFLRKHRIRAVQTDAQFAFAIAVVLDYFKEELTKIDNKLYSSFEEIVRNIYKS</sequence>
<dbReference type="PANTHER" id="PTHR46163:SF5">
    <property type="entry name" value="TYROSINE-PROTEIN PHOSPHATASE"/>
    <property type="match status" value="1"/>
</dbReference>
<dbReference type="InterPro" id="IPR000387">
    <property type="entry name" value="Tyr_Pase_dom"/>
</dbReference>
<dbReference type="PROSITE" id="PS50056">
    <property type="entry name" value="TYR_PHOSPHATASE_2"/>
    <property type="match status" value="1"/>
</dbReference>
<evidence type="ECO:0000256" key="2">
    <source>
        <dbReference type="SAM" id="Phobius"/>
    </source>
</evidence>
<dbReference type="Proteomes" id="UP000038045">
    <property type="component" value="Unplaced"/>
</dbReference>
<feature type="transmembrane region" description="Helical" evidence="2">
    <location>
        <begin position="65"/>
        <end position="92"/>
    </location>
</feature>
<dbReference type="SMART" id="SM00404">
    <property type="entry name" value="PTPc_motif"/>
    <property type="match status" value="2"/>
</dbReference>
<dbReference type="Pfam" id="PF00102">
    <property type="entry name" value="Y_phosphatase"/>
    <property type="match status" value="2"/>
</dbReference>
<dbReference type="InterPro" id="IPR052782">
    <property type="entry name" value="Oocyte-zygote_transition_reg"/>
</dbReference>
<evidence type="ECO:0000256" key="1">
    <source>
        <dbReference type="SAM" id="Coils"/>
    </source>
</evidence>
<feature type="coiled-coil region" evidence="1">
    <location>
        <begin position="29"/>
        <end position="63"/>
    </location>
</feature>
<dbReference type="InterPro" id="IPR016130">
    <property type="entry name" value="Tyr_Pase_AS"/>
</dbReference>
<dbReference type="PANTHER" id="PTHR46163">
    <property type="entry name" value="TYROSINE-PROTEIN PHOSPHATASE-RELATED"/>
    <property type="match status" value="1"/>
</dbReference>
<evidence type="ECO:0000259" key="4">
    <source>
        <dbReference type="PROSITE" id="PS50056"/>
    </source>
</evidence>
<dbReference type="SMART" id="SM00194">
    <property type="entry name" value="PTPc"/>
    <property type="match status" value="2"/>
</dbReference>
<dbReference type="CDD" id="cd00047">
    <property type="entry name" value="PTPc"/>
    <property type="match status" value="1"/>
</dbReference>
<feature type="domain" description="Tyrosine specific protein phosphatases" evidence="4">
    <location>
        <begin position="628"/>
        <end position="701"/>
    </location>
</feature>
<keyword evidence="2" id="KW-0812">Transmembrane</keyword>
<protein>
    <submittedName>
        <fullName evidence="6">Tyrosine-protein phosphatase domain-containing protein</fullName>
    </submittedName>
</protein>
<keyword evidence="2" id="KW-0472">Membrane</keyword>
<keyword evidence="2" id="KW-1133">Transmembrane helix</keyword>
<dbReference type="Gene3D" id="3.90.190.10">
    <property type="entry name" value="Protein tyrosine phosphatase superfamily"/>
    <property type="match status" value="2"/>
</dbReference>
<feature type="domain" description="Tyrosine-protein phosphatase" evidence="3">
    <location>
        <begin position="164"/>
        <end position="381"/>
    </location>
</feature>
<dbReference type="InterPro" id="IPR003595">
    <property type="entry name" value="Tyr_Pase_cat"/>
</dbReference>
<dbReference type="STRING" id="131310.A0A0N4Z408"/>
<dbReference type="InterPro" id="IPR000242">
    <property type="entry name" value="PTP_cat"/>
</dbReference>